<evidence type="ECO:0000256" key="2">
    <source>
        <dbReference type="ARBA" id="ARBA00023136"/>
    </source>
</evidence>
<gene>
    <name evidence="6" type="ORF">BD809_103111</name>
</gene>
<protein>
    <submittedName>
        <fullName evidence="6">OmpA family protein</fullName>
    </submittedName>
</protein>
<keyword evidence="3" id="KW-0998">Cell outer membrane</keyword>
<dbReference type="InterPro" id="IPR006665">
    <property type="entry name" value="OmpA-like"/>
</dbReference>
<comment type="subcellular location">
    <subcellularLocation>
        <location evidence="1">Cell outer membrane</location>
    </subcellularLocation>
</comment>
<evidence type="ECO:0000313" key="7">
    <source>
        <dbReference type="Proteomes" id="UP000324376"/>
    </source>
</evidence>
<keyword evidence="2 4" id="KW-0472">Membrane</keyword>
<proteinExistence type="predicted"/>
<dbReference type="PRINTS" id="PR01021">
    <property type="entry name" value="OMPADOMAIN"/>
</dbReference>
<dbReference type="InterPro" id="IPR006664">
    <property type="entry name" value="OMP_bac"/>
</dbReference>
<dbReference type="InterPro" id="IPR036737">
    <property type="entry name" value="OmpA-like_sf"/>
</dbReference>
<dbReference type="Pfam" id="PF00691">
    <property type="entry name" value="OmpA"/>
    <property type="match status" value="1"/>
</dbReference>
<dbReference type="InterPro" id="IPR050330">
    <property type="entry name" value="Bact_OuterMem_StrucFunc"/>
</dbReference>
<evidence type="ECO:0000259" key="5">
    <source>
        <dbReference type="PROSITE" id="PS51123"/>
    </source>
</evidence>
<evidence type="ECO:0000256" key="4">
    <source>
        <dbReference type="PROSITE-ProRule" id="PRU00473"/>
    </source>
</evidence>
<accession>A0A5S5C794</accession>
<dbReference type="GO" id="GO:0009279">
    <property type="term" value="C:cell outer membrane"/>
    <property type="evidence" value="ECO:0007669"/>
    <property type="project" value="UniProtKB-SubCell"/>
</dbReference>
<dbReference type="CDD" id="cd07185">
    <property type="entry name" value="OmpA_C-like"/>
    <property type="match status" value="1"/>
</dbReference>
<dbReference type="PANTHER" id="PTHR30329:SF21">
    <property type="entry name" value="LIPOPROTEIN YIAD-RELATED"/>
    <property type="match status" value="1"/>
</dbReference>
<evidence type="ECO:0000256" key="3">
    <source>
        <dbReference type="ARBA" id="ARBA00023237"/>
    </source>
</evidence>
<comment type="caution">
    <text evidence="6">The sequence shown here is derived from an EMBL/GenBank/DDBJ whole genome shotgun (WGS) entry which is preliminary data.</text>
</comment>
<dbReference type="PROSITE" id="PS51123">
    <property type="entry name" value="OMPA_2"/>
    <property type="match status" value="1"/>
</dbReference>
<dbReference type="Gene3D" id="3.30.1330.60">
    <property type="entry name" value="OmpA-like domain"/>
    <property type="match status" value="1"/>
</dbReference>
<dbReference type="SUPFAM" id="SSF103088">
    <property type="entry name" value="OmpA-like"/>
    <property type="match status" value="1"/>
</dbReference>
<keyword evidence="7" id="KW-1185">Reference proteome</keyword>
<organism evidence="6 7">
    <name type="scientific">Aquimarina intermedia</name>
    <dbReference type="NCBI Taxonomy" id="350814"/>
    <lineage>
        <taxon>Bacteria</taxon>
        <taxon>Pseudomonadati</taxon>
        <taxon>Bacteroidota</taxon>
        <taxon>Flavobacteriia</taxon>
        <taxon>Flavobacteriales</taxon>
        <taxon>Flavobacteriaceae</taxon>
        <taxon>Aquimarina</taxon>
    </lineage>
</organism>
<evidence type="ECO:0000256" key="1">
    <source>
        <dbReference type="ARBA" id="ARBA00004442"/>
    </source>
</evidence>
<dbReference type="Proteomes" id="UP000324376">
    <property type="component" value="Unassembled WGS sequence"/>
</dbReference>
<dbReference type="EMBL" id="VNHU01000003">
    <property type="protein sequence ID" value="TYP75049.1"/>
    <property type="molecule type" value="Genomic_DNA"/>
</dbReference>
<feature type="domain" description="OmpA-like" evidence="5">
    <location>
        <begin position="183"/>
        <end position="297"/>
    </location>
</feature>
<reference evidence="6 7" key="1">
    <citation type="submission" date="2019-07" db="EMBL/GenBank/DDBJ databases">
        <title>Genomic Encyclopedia of Archaeal and Bacterial Type Strains, Phase II (KMG-II): from individual species to whole genera.</title>
        <authorList>
            <person name="Goeker M."/>
        </authorList>
    </citation>
    <scope>NUCLEOTIDE SEQUENCE [LARGE SCALE GENOMIC DNA]</scope>
    <source>
        <strain evidence="6 7">DSM 17527</strain>
    </source>
</reference>
<dbReference type="PANTHER" id="PTHR30329">
    <property type="entry name" value="STATOR ELEMENT OF FLAGELLAR MOTOR COMPLEX"/>
    <property type="match status" value="1"/>
</dbReference>
<name>A0A5S5C794_9FLAO</name>
<sequence>MPFIYYIMKTLFACLVFLLYSVVALWAYYNCNWCYTTNQETSETVYFDKATDSFIPPTGKFSNKLIVLNHASDTILTYPAGIKIIPHTDSIVLPLAFNTVVKDLKAYLKKNPATTIQIASNSAAAESTKDSILKNKRGMRLKKYFVENQINDKRIFITTNPLNQNQLLDIRLVKMDTARLKVYENSIRTKILYSKFRAHNFKPDTALIAYTKELLIYLKKYSTKSITVIGHTDAAGNNEDNVWFGKQRAKNVRNYLISQGVPEEKIIIQSKGETNPIVPNDTEANRAKNRRIEIIIN</sequence>
<evidence type="ECO:0000313" key="6">
    <source>
        <dbReference type="EMBL" id="TYP75049.1"/>
    </source>
</evidence>
<dbReference type="AlphaFoldDB" id="A0A5S5C794"/>